<organism evidence="19 20">
    <name type="scientific">Shimia isoporae</name>
    <dbReference type="NCBI Taxonomy" id="647720"/>
    <lineage>
        <taxon>Bacteria</taxon>
        <taxon>Pseudomonadati</taxon>
        <taxon>Pseudomonadota</taxon>
        <taxon>Alphaproteobacteria</taxon>
        <taxon>Rhodobacterales</taxon>
        <taxon>Roseobacteraceae</taxon>
    </lineage>
</organism>
<dbReference type="InterPro" id="IPR011006">
    <property type="entry name" value="CheY-like_superfamily"/>
</dbReference>
<dbReference type="InterPro" id="IPR036890">
    <property type="entry name" value="HATPase_C_sf"/>
</dbReference>
<evidence type="ECO:0000256" key="3">
    <source>
        <dbReference type="ARBA" id="ARBA00012438"/>
    </source>
</evidence>
<dbReference type="NCBIfam" id="TIGR00229">
    <property type="entry name" value="sensory_box"/>
    <property type="match status" value="1"/>
</dbReference>
<evidence type="ECO:0000256" key="6">
    <source>
        <dbReference type="ARBA" id="ARBA00022692"/>
    </source>
</evidence>
<dbReference type="InterPro" id="IPR000014">
    <property type="entry name" value="PAS"/>
</dbReference>
<dbReference type="InterPro" id="IPR035965">
    <property type="entry name" value="PAS-like_dom_sf"/>
</dbReference>
<gene>
    <name evidence="19" type="ORF">BXY66_2712</name>
</gene>
<dbReference type="AlphaFoldDB" id="A0A4R1N3T5"/>
<evidence type="ECO:0000256" key="12">
    <source>
        <dbReference type="ARBA" id="ARBA00023136"/>
    </source>
</evidence>
<keyword evidence="9" id="KW-0067">ATP-binding</keyword>
<dbReference type="SUPFAM" id="SSF55874">
    <property type="entry name" value="ATPase domain of HSP90 chaperone/DNA topoisomerase II/histidine kinase"/>
    <property type="match status" value="1"/>
</dbReference>
<evidence type="ECO:0000313" key="19">
    <source>
        <dbReference type="EMBL" id="TCL01397.1"/>
    </source>
</evidence>
<dbReference type="SUPFAM" id="SSF52172">
    <property type="entry name" value="CheY-like"/>
    <property type="match status" value="1"/>
</dbReference>
<feature type="transmembrane region" description="Helical" evidence="14">
    <location>
        <begin position="178"/>
        <end position="197"/>
    </location>
</feature>
<dbReference type="InterPro" id="IPR001789">
    <property type="entry name" value="Sig_transdc_resp-reg_receiver"/>
</dbReference>
<dbReference type="FunFam" id="1.10.287.130:FF:000004">
    <property type="entry name" value="Ethylene receptor 1"/>
    <property type="match status" value="1"/>
</dbReference>
<proteinExistence type="predicted"/>
<evidence type="ECO:0000259" key="15">
    <source>
        <dbReference type="PROSITE" id="PS50109"/>
    </source>
</evidence>
<evidence type="ECO:0000256" key="11">
    <source>
        <dbReference type="ARBA" id="ARBA00023012"/>
    </source>
</evidence>
<evidence type="ECO:0000256" key="14">
    <source>
        <dbReference type="SAM" id="Phobius"/>
    </source>
</evidence>
<dbReference type="InterPro" id="IPR000700">
    <property type="entry name" value="PAS-assoc_C"/>
</dbReference>
<evidence type="ECO:0000256" key="8">
    <source>
        <dbReference type="ARBA" id="ARBA00022777"/>
    </source>
</evidence>
<evidence type="ECO:0000259" key="18">
    <source>
        <dbReference type="PROSITE" id="PS50113"/>
    </source>
</evidence>
<sequence length="746" mass="81858">MADAIQELEQALEDFDARNSPLGKLKRYRDERLSRFYGRLALVMTGVVAVGILISLEVAVGALGIYLIGEAIDSAILLRIPKWLDRGMPVLTARRWTFVGSLVQTSALCIFIFIAWFFVPRESAIILCLSLLGGSGVNALTAMPLNRKIGIMRLSLFAGLIVSLAIVDTFRFDTFPVYLFFNLFGAAMLIYLIIPFVTHATRERGKENSAQRRLLAQGLALAKANSSLYAKQQETRRLALVAQRASDAICLVDPKGKVVWANEGFVQLTGYELKEILGHESSDFFNSPGEENEASQVIKDGLRDGASGKIVNMFHDRGGEERWLETSFGPVFDEEGQLELMFIIDRDITDIKTREIELEEARIAAEKGEHAKSSFLATMSHEIRTPMNGIIGMSELLSKSDLSKSDRLYVDTIHSSGEALLTIINDILDFSKLNDGHLTIKPTTFALKPCLNEVMNLLRPQAKAKGLDLWMDCTPELPSMVIGDDGRLRQILINVIGNAIKFTDNGHVGLKVSATMKSGVAKLVFNIEDSGIGIPEDQLDRIFERFAQADAASTRRFGGTGLGLPISRSLARLMNGDITAENLPNKGARFRFTADFGIAKQVASEEKTVEKLDGTLLVGAKVLLAEDNRTNRLVIEKFLQGTQVDLSMAVNGQEAVDAAIQSMPDIILMDMSMPIMDGLEATRRIRDLGGVQPVIIALTANAYASDKEACLQAGMDSFLSKPVRRGQLIHELTRAKAHAGAHLKAS</sequence>
<evidence type="ECO:0000259" key="17">
    <source>
        <dbReference type="PROSITE" id="PS50112"/>
    </source>
</evidence>
<dbReference type="SUPFAM" id="SSF47384">
    <property type="entry name" value="Homodimeric domain of signal transducing histidine kinase"/>
    <property type="match status" value="1"/>
</dbReference>
<reference evidence="19 20" key="1">
    <citation type="submission" date="2019-03" db="EMBL/GenBank/DDBJ databases">
        <title>Genomic Encyclopedia of Archaeal and Bacterial Type Strains, Phase II (KMG-II): from individual species to whole genera.</title>
        <authorList>
            <person name="Goeker M."/>
        </authorList>
    </citation>
    <scope>NUCLEOTIDE SEQUENCE [LARGE SCALE GENOMIC DNA]</scope>
    <source>
        <strain evidence="19 20">DSM 26433</strain>
    </source>
</reference>
<dbReference type="SMART" id="SM00448">
    <property type="entry name" value="REC"/>
    <property type="match status" value="1"/>
</dbReference>
<dbReference type="SUPFAM" id="SSF55785">
    <property type="entry name" value="PYP-like sensor domain (PAS domain)"/>
    <property type="match status" value="1"/>
</dbReference>
<keyword evidence="11" id="KW-0902">Two-component regulatory system</keyword>
<dbReference type="SMART" id="SM00387">
    <property type="entry name" value="HATPase_c"/>
    <property type="match status" value="1"/>
</dbReference>
<dbReference type="PANTHER" id="PTHR45339:SF1">
    <property type="entry name" value="HYBRID SIGNAL TRANSDUCTION HISTIDINE KINASE J"/>
    <property type="match status" value="1"/>
</dbReference>
<dbReference type="Pfam" id="PF02518">
    <property type="entry name" value="HATPase_c"/>
    <property type="match status" value="1"/>
</dbReference>
<dbReference type="SMART" id="SM00388">
    <property type="entry name" value="HisKA"/>
    <property type="match status" value="1"/>
</dbReference>
<evidence type="ECO:0000259" key="16">
    <source>
        <dbReference type="PROSITE" id="PS50110"/>
    </source>
</evidence>
<dbReference type="FunFam" id="3.30.565.10:FF:000010">
    <property type="entry name" value="Sensor histidine kinase RcsC"/>
    <property type="match status" value="1"/>
</dbReference>
<feature type="transmembrane region" description="Helical" evidence="14">
    <location>
        <begin position="36"/>
        <end position="54"/>
    </location>
</feature>
<evidence type="ECO:0000256" key="1">
    <source>
        <dbReference type="ARBA" id="ARBA00000085"/>
    </source>
</evidence>
<dbReference type="InterPro" id="IPR001610">
    <property type="entry name" value="PAC"/>
</dbReference>
<evidence type="ECO:0000256" key="4">
    <source>
        <dbReference type="ARBA" id="ARBA00022553"/>
    </source>
</evidence>
<dbReference type="CDD" id="cd16922">
    <property type="entry name" value="HATPase_EvgS-ArcB-TorS-like"/>
    <property type="match status" value="1"/>
</dbReference>
<dbReference type="GO" id="GO:0005524">
    <property type="term" value="F:ATP binding"/>
    <property type="evidence" value="ECO:0007669"/>
    <property type="project" value="UniProtKB-KW"/>
</dbReference>
<evidence type="ECO:0000256" key="7">
    <source>
        <dbReference type="ARBA" id="ARBA00022741"/>
    </source>
</evidence>
<feature type="domain" description="PAS" evidence="17">
    <location>
        <begin position="234"/>
        <end position="305"/>
    </location>
</feature>
<dbReference type="InterPro" id="IPR004358">
    <property type="entry name" value="Sig_transdc_His_kin-like_C"/>
</dbReference>
<comment type="catalytic activity">
    <reaction evidence="1">
        <text>ATP + protein L-histidine = ADP + protein N-phospho-L-histidine.</text>
        <dbReference type="EC" id="2.7.13.3"/>
    </reaction>
</comment>
<dbReference type="PRINTS" id="PR00344">
    <property type="entry name" value="BCTRLSENSOR"/>
</dbReference>
<dbReference type="Pfam" id="PF00072">
    <property type="entry name" value="Response_reg"/>
    <property type="match status" value="1"/>
</dbReference>
<dbReference type="Gene3D" id="3.30.565.10">
    <property type="entry name" value="Histidine kinase-like ATPase, C-terminal domain"/>
    <property type="match status" value="1"/>
</dbReference>
<dbReference type="GO" id="GO:0000155">
    <property type="term" value="F:phosphorelay sensor kinase activity"/>
    <property type="evidence" value="ECO:0007669"/>
    <property type="project" value="InterPro"/>
</dbReference>
<dbReference type="SMART" id="SM00086">
    <property type="entry name" value="PAC"/>
    <property type="match status" value="1"/>
</dbReference>
<evidence type="ECO:0000256" key="2">
    <source>
        <dbReference type="ARBA" id="ARBA00004370"/>
    </source>
</evidence>
<evidence type="ECO:0000256" key="5">
    <source>
        <dbReference type="ARBA" id="ARBA00022679"/>
    </source>
</evidence>
<dbReference type="Gene3D" id="3.30.450.20">
    <property type="entry name" value="PAS domain"/>
    <property type="match status" value="1"/>
</dbReference>
<dbReference type="Pfam" id="PF00512">
    <property type="entry name" value="HisKA"/>
    <property type="match status" value="1"/>
</dbReference>
<dbReference type="Pfam" id="PF13426">
    <property type="entry name" value="PAS_9"/>
    <property type="match status" value="1"/>
</dbReference>
<dbReference type="InterPro" id="IPR005467">
    <property type="entry name" value="His_kinase_dom"/>
</dbReference>
<dbReference type="Gene3D" id="3.40.50.2300">
    <property type="match status" value="1"/>
</dbReference>
<dbReference type="InterPro" id="IPR036097">
    <property type="entry name" value="HisK_dim/P_sf"/>
</dbReference>
<accession>A0A4R1N3T5</accession>
<dbReference type="InterPro" id="IPR003594">
    <property type="entry name" value="HATPase_dom"/>
</dbReference>
<keyword evidence="7" id="KW-0547">Nucleotide-binding</keyword>
<keyword evidence="12 14" id="KW-0472">Membrane</keyword>
<feature type="modified residue" description="4-aspartylphosphate" evidence="13">
    <location>
        <position position="670"/>
    </location>
</feature>
<keyword evidence="20" id="KW-1185">Reference proteome</keyword>
<dbReference type="Gene3D" id="1.10.287.130">
    <property type="match status" value="1"/>
</dbReference>
<dbReference type="InterPro" id="IPR003661">
    <property type="entry name" value="HisK_dim/P_dom"/>
</dbReference>
<evidence type="ECO:0000256" key="13">
    <source>
        <dbReference type="PROSITE-ProRule" id="PRU00169"/>
    </source>
</evidence>
<feature type="domain" description="Response regulatory" evidence="16">
    <location>
        <begin position="621"/>
        <end position="736"/>
    </location>
</feature>
<comment type="caution">
    <text evidence="19">The sequence shown here is derived from an EMBL/GenBank/DDBJ whole genome shotgun (WGS) entry which is preliminary data.</text>
</comment>
<name>A0A4R1N3T5_9RHOB</name>
<dbReference type="CDD" id="cd00130">
    <property type="entry name" value="PAS"/>
    <property type="match status" value="1"/>
</dbReference>
<dbReference type="OrthoDB" id="9801651at2"/>
<dbReference type="EC" id="2.7.13.3" evidence="3"/>
<feature type="transmembrane region" description="Helical" evidence="14">
    <location>
        <begin position="98"/>
        <end position="118"/>
    </location>
</feature>
<dbReference type="PANTHER" id="PTHR45339">
    <property type="entry name" value="HYBRID SIGNAL TRANSDUCTION HISTIDINE KINASE J"/>
    <property type="match status" value="1"/>
</dbReference>
<keyword evidence="4 13" id="KW-0597">Phosphoprotein</keyword>
<dbReference type="EMBL" id="SMGR01000002">
    <property type="protein sequence ID" value="TCL01397.1"/>
    <property type="molecule type" value="Genomic_DNA"/>
</dbReference>
<comment type="subcellular location">
    <subcellularLocation>
        <location evidence="2">Membrane</location>
    </subcellularLocation>
</comment>
<dbReference type="CDD" id="cd17546">
    <property type="entry name" value="REC_hyHK_CKI1_RcsC-like"/>
    <property type="match status" value="1"/>
</dbReference>
<keyword evidence="8 19" id="KW-0418">Kinase</keyword>
<evidence type="ECO:0000256" key="10">
    <source>
        <dbReference type="ARBA" id="ARBA00022989"/>
    </source>
</evidence>
<feature type="domain" description="Histidine kinase" evidence="15">
    <location>
        <begin position="378"/>
        <end position="598"/>
    </location>
</feature>
<keyword evidence="5" id="KW-0808">Transferase</keyword>
<evidence type="ECO:0000313" key="20">
    <source>
        <dbReference type="Proteomes" id="UP000295673"/>
    </source>
</evidence>
<dbReference type="PROSITE" id="PS50110">
    <property type="entry name" value="RESPONSE_REGULATORY"/>
    <property type="match status" value="1"/>
</dbReference>
<dbReference type="PROSITE" id="PS50113">
    <property type="entry name" value="PAC"/>
    <property type="match status" value="1"/>
</dbReference>
<dbReference type="PROSITE" id="PS50109">
    <property type="entry name" value="HIS_KIN"/>
    <property type="match status" value="1"/>
</dbReference>
<dbReference type="CDD" id="cd00082">
    <property type="entry name" value="HisKA"/>
    <property type="match status" value="1"/>
</dbReference>
<feature type="domain" description="PAC" evidence="18">
    <location>
        <begin position="304"/>
        <end position="360"/>
    </location>
</feature>
<dbReference type="PROSITE" id="PS50112">
    <property type="entry name" value="PAS"/>
    <property type="match status" value="1"/>
</dbReference>
<dbReference type="RefSeq" id="WP_132860741.1">
    <property type="nucleotide sequence ID" value="NZ_SMGR01000002.1"/>
</dbReference>
<dbReference type="SMART" id="SM00091">
    <property type="entry name" value="PAS"/>
    <property type="match status" value="1"/>
</dbReference>
<keyword evidence="10 14" id="KW-1133">Transmembrane helix</keyword>
<evidence type="ECO:0000256" key="9">
    <source>
        <dbReference type="ARBA" id="ARBA00022840"/>
    </source>
</evidence>
<keyword evidence="6 14" id="KW-0812">Transmembrane</keyword>
<dbReference type="Proteomes" id="UP000295673">
    <property type="component" value="Unassembled WGS sequence"/>
</dbReference>
<dbReference type="GO" id="GO:0016020">
    <property type="term" value="C:membrane"/>
    <property type="evidence" value="ECO:0007669"/>
    <property type="project" value="UniProtKB-SubCell"/>
</dbReference>
<feature type="transmembrane region" description="Helical" evidence="14">
    <location>
        <begin position="154"/>
        <end position="172"/>
    </location>
</feature>
<feature type="transmembrane region" description="Helical" evidence="14">
    <location>
        <begin position="124"/>
        <end position="142"/>
    </location>
</feature>
<protein>
    <recommendedName>
        <fullName evidence="3">histidine kinase</fullName>
        <ecNumber evidence="3">2.7.13.3</ecNumber>
    </recommendedName>
</protein>